<dbReference type="RefSeq" id="WP_200604834.1">
    <property type="nucleotide sequence ID" value="NZ_CP071517.1"/>
</dbReference>
<dbReference type="InterPro" id="IPR022742">
    <property type="entry name" value="Hydrolase_4"/>
</dbReference>
<proteinExistence type="predicted"/>
<sequence>MNLQVDYLRKQESAPSVAEVTAIPLSRVQERVDETAHRFGDGLIGVISHAVAGTAPRINTSRIGVVLLNAGLTRHVGPYRAYAELARRLAREGYPVLRFDQSGLGDSALPEQAAAGHRSREIDAAMSLLAEHAGAERFVLCGLCSGADDAFHVAAADHRVAGAILLDGLAYPTQGFWLRHALPRLLSPTKVIAYLRSRRNAGPSLADFRDFPAKADAARMLSDMVARDTRLLFVFTGGAYTYFNHRSQLAACLGRAARSPQVSLEYWREYDHTFYLRKHREMLFARISHWMATMWGQPAGSSREIAST</sequence>
<protein>
    <submittedName>
        <fullName evidence="2">Alpha/beta hydrolase</fullName>
    </submittedName>
</protein>
<organism evidence="2 3">
    <name type="scientific">Lysobacter arenosi</name>
    <dbReference type="NCBI Taxonomy" id="2795387"/>
    <lineage>
        <taxon>Bacteria</taxon>
        <taxon>Pseudomonadati</taxon>
        <taxon>Pseudomonadota</taxon>
        <taxon>Gammaproteobacteria</taxon>
        <taxon>Lysobacterales</taxon>
        <taxon>Lysobacteraceae</taxon>
        <taxon>Lysobacter</taxon>
    </lineage>
</organism>
<evidence type="ECO:0000313" key="2">
    <source>
        <dbReference type="EMBL" id="QSX75475.1"/>
    </source>
</evidence>
<name>A0ABX7RCP3_9GAMM</name>
<dbReference type="Gene3D" id="3.40.50.1820">
    <property type="entry name" value="alpha/beta hydrolase"/>
    <property type="match status" value="1"/>
</dbReference>
<evidence type="ECO:0000259" key="1">
    <source>
        <dbReference type="Pfam" id="PF12146"/>
    </source>
</evidence>
<reference evidence="2 3" key="1">
    <citation type="submission" date="2021-02" db="EMBL/GenBank/DDBJ databases">
        <title>Lysobacter arenosi sp. nov., isolated from soil of gangwondo yeongwol, south Korea.</title>
        <authorList>
            <person name="Kim K.R."/>
            <person name="Kim K.H."/>
            <person name="Jeon C.O."/>
        </authorList>
    </citation>
    <scope>NUCLEOTIDE SEQUENCE [LARGE SCALE GENOMIC DNA]</scope>
    <source>
        <strain evidence="2 3">R7</strain>
    </source>
</reference>
<gene>
    <name evidence="2" type="ORF">HIV01_002740</name>
</gene>
<dbReference type="Proteomes" id="UP000663400">
    <property type="component" value="Chromosome"/>
</dbReference>
<dbReference type="SUPFAM" id="SSF53474">
    <property type="entry name" value="alpha/beta-Hydrolases"/>
    <property type="match status" value="1"/>
</dbReference>
<keyword evidence="2" id="KW-0378">Hydrolase</keyword>
<dbReference type="Pfam" id="PF12146">
    <property type="entry name" value="Hydrolase_4"/>
    <property type="match status" value="1"/>
</dbReference>
<evidence type="ECO:0000313" key="3">
    <source>
        <dbReference type="Proteomes" id="UP000663400"/>
    </source>
</evidence>
<dbReference type="InterPro" id="IPR029058">
    <property type="entry name" value="AB_hydrolase_fold"/>
</dbReference>
<dbReference type="GO" id="GO:0016787">
    <property type="term" value="F:hydrolase activity"/>
    <property type="evidence" value="ECO:0007669"/>
    <property type="project" value="UniProtKB-KW"/>
</dbReference>
<feature type="domain" description="Serine aminopeptidase S33" evidence="1">
    <location>
        <begin position="64"/>
        <end position="174"/>
    </location>
</feature>
<keyword evidence="3" id="KW-1185">Reference proteome</keyword>
<dbReference type="EMBL" id="CP071517">
    <property type="protein sequence ID" value="QSX75475.1"/>
    <property type="molecule type" value="Genomic_DNA"/>
</dbReference>
<accession>A0ABX7RCP3</accession>